<sequence length="742" mass="80327">MRILHRAAAGFLSAALCLSLAATSAPSAAAAPAKQKNVRVVVPTLAARATLSADHLEEGPPSGALASPGNGRQGPWPGQVIPGFSAMIGNADGTFWGMPDNGFGTRANSADFLLRLYLVKPHWQVASGGSGEIEVLSHISLRDPQRRAGFPLVNDATPERLLTGADFDIESVVRADDGTFWIGEEFGPFLLHFSADGVLLAAPVALPGGLKSPSSPFLAPGETPTVRGSKGFEALVAQGRYLYPILEGYLPNDTDKRRRMIYQFDTRTGTYTQKTWQYRADTDDALVGDAFALRGNQLLVLERDDFWGREAVTKRVYRVNLAKTEAGGHLAKELVVDLLKIDNPDRIGMENDADAYGVGETFAFPQQSVETVVQLRDGRLLIANDNNYPGNDARYPGVPDDTEMIIVDLPTVKRKADHTVPVIAHRGASGYRPEHTLAAYQLAIEQCADAIEPDLVMTADGVLVDRHENEISGTTDVATRAEFAGRRTTKTIDGTAVTGWFTEDFTLAELRTLRAKERLPQLRPGSAEFDGLYVVPTFSEVVDLARHSRTCDGQQVVVVPEIKHPSYFGSIGLAMEDAVVDTLRAAGLNRRSAPVAIQSFEVNNLVYLSQRSPVTLVQLVNCSGGPADRPELTYAQMVTRQGMRNVASYADKVGFCKDVMIPRLADGTLGRPTAAIRNAHRAGLSVVGWTFRAENLFLPVEYRSSANPADHGDLAAEIQDFLAAGMDEFFTDQPDLGVAAVR</sequence>
<dbReference type="InterPro" id="IPR017946">
    <property type="entry name" value="PLC-like_Pdiesterase_TIM-brl"/>
</dbReference>
<dbReference type="EC" id="3.1.4.46" evidence="2"/>
<dbReference type="PANTHER" id="PTHR43620">
    <property type="entry name" value="GLYCEROPHOSPHORYL DIESTER PHOSPHODIESTERASE"/>
    <property type="match status" value="1"/>
</dbReference>
<dbReference type="RefSeq" id="WP_342372460.1">
    <property type="nucleotide sequence ID" value="NZ_CP115965.1"/>
</dbReference>
<keyword evidence="4" id="KW-0319">Glycerol metabolism</keyword>
<feature type="domain" description="GP-PDE" evidence="9">
    <location>
        <begin position="420"/>
        <end position="741"/>
    </location>
</feature>
<evidence type="ECO:0000313" key="11">
    <source>
        <dbReference type="Proteomes" id="UP001434337"/>
    </source>
</evidence>
<dbReference type="CDD" id="cd08602">
    <property type="entry name" value="GDPD_ScGlpQ1_like"/>
    <property type="match status" value="1"/>
</dbReference>
<dbReference type="Pfam" id="PF03009">
    <property type="entry name" value="GDPD"/>
    <property type="match status" value="1"/>
</dbReference>
<evidence type="ECO:0000256" key="7">
    <source>
        <dbReference type="SAM" id="MobiDB-lite"/>
    </source>
</evidence>
<feature type="region of interest" description="Disordered" evidence="7">
    <location>
        <begin position="52"/>
        <end position="76"/>
    </location>
</feature>
<gene>
    <name evidence="10" type="ORF">PCC79_16230</name>
</gene>
<dbReference type="PANTHER" id="PTHR43620:SF7">
    <property type="entry name" value="GLYCEROPHOSPHODIESTER PHOSPHODIESTERASE GDPD5-RELATED"/>
    <property type="match status" value="1"/>
</dbReference>
<evidence type="ECO:0000256" key="6">
    <source>
        <dbReference type="ARBA" id="ARBA00047512"/>
    </source>
</evidence>
<evidence type="ECO:0000313" key="10">
    <source>
        <dbReference type="EMBL" id="WZW98414.1"/>
    </source>
</evidence>
<reference evidence="10 11" key="1">
    <citation type="journal article" date="2023" name="Environ Microbiome">
        <title>A coral-associated actinobacterium mitigates coral bleaching under heat stress.</title>
        <authorList>
            <person name="Li J."/>
            <person name="Zou Y."/>
            <person name="Li Q."/>
            <person name="Zhang J."/>
            <person name="Bourne D.G."/>
            <person name="Lyu Y."/>
            <person name="Liu C."/>
            <person name="Zhang S."/>
        </authorList>
    </citation>
    <scope>NUCLEOTIDE SEQUENCE [LARGE SCALE GENOMIC DNA]</scope>
    <source>
        <strain evidence="10 11">SCSIO 13291</strain>
    </source>
</reference>
<dbReference type="Pfam" id="PF13449">
    <property type="entry name" value="Phytase-like"/>
    <property type="match status" value="1"/>
</dbReference>
<evidence type="ECO:0000256" key="2">
    <source>
        <dbReference type="ARBA" id="ARBA00012247"/>
    </source>
</evidence>
<dbReference type="InterPro" id="IPR027372">
    <property type="entry name" value="Phytase-like_dom"/>
</dbReference>
<comment type="catalytic activity">
    <reaction evidence="6">
        <text>a sn-glycero-3-phosphodiester + H2O = an alcohol + sn-glycerol 3-phosphate + H(+)</text>
        <dbReference type="Rhea" id="RHEA:12969"/>
        <dbReference type="ChEBI" id="CHEBI:15377"/>
        <dbReference type="ChEBI" id="CHEBI:15378"/>
        <dbReference type="ChEBI" id="CHEBI:30879"/>
        <dbReference type="ChEBI" id="CHEBI:57597"/>
        <dbReference type="ChEBI" id="CHEBI:83408"/>
        <dbReference type="EC" id="3.1.4.46"/>
    </reaction>
</comment>
<dbReference type="SUPFAM" id="SSF51695">
    <property type="entry name" value="PLC-like phosphodiesterases"/>
    <property type="match status" value="1"/>
</dbReference>
<feature type="chain" id="PRO_5046096175" description="glycerophosphodiester phosphodiesterase" evidence="8">
    <location>
        <begin position="31"/>
        <end position="742"/>
    </location>
</feature>
<name>A0ABZ3C889_9ACTN</name>
<evidence type="ECO:0000256" key="5">
    <source>
        <dbReference type="ARBA" id="ARBA00022801"/>
    </source>
</evidence>
<organism evidence="10 11">
    <name type="scientific">Propioniciclava soli</name>
    <dbReference type="NCBI Taxonomy" id="2775081"/>
    <lineage>
        <taxon>Bacteria</taxon>
        <taxon>Bacillati</taxon>
        <taxon>Actinomycetota</taxon>
        <taxon>Actinomycetes</taxon>
        <taxon>Propionibacteriales</taxon>
        <taxon>Propionibacteriaceae</taxon>
        <taxon>Propioniciclava</taxon>
    </lineage>
</organism>
<dbReference type="PROSITE" id="PS51704">
    <property type="entry name" value="GP_PDE"/>
    <property type="match status" value="1"/>
</dbReference>
<keyword evidence="11" id="KW-1185">Reference proteome</keyword>
<feature type="signal peptide" evidence="8">
    <location>
        <begin position="1"/>
        <end position="30"/>
    </location>
</feature>
<dbReference type="Gene3D" id="3.20.20.190">
    <property type="entry name" value="Phosphatidylinositol (PI) phosphodiesterase"/>
    <property type="match status" value="1"/>
</dbReference>
<keyword evidence="5" id="KW-0378">Hydrolase</keyword>
<protein>
    <recommendedName>
        <fullName evidence="2">glycerophosphodiester phosphodiesterase</fullName>
        <ecNumber evidence="2">3.1.4.46</ecNumber>
    </recommendedName>
</protein>
<evidence type="ECO:0000256" key="1">
    <source>
        <dbReference type="ARBA" id="ARBA00007277"/>
    </source>
</evidence>
<comment type="similarity">
    <text evidence="1">Belongs to the glycerophosphoryl diester phosphodiesterase family.</text>
</comment>
<dbReference type="Proteomes" id="UP001434337">
    <property type="component" value="Chromosome"/>
</dbReference>
<dbReference type="InterPro" id="IPR030395">
    <property type="entry name" value="GP_PDE_dom"/>
</dbReference>
<keyword evidence="3 8" id="KW-0732">Signal</keyword>
<evidence type="ECO:0000256" key="3">
    <source>
        <dbReference type="ARBA" id="ARBA00022729"/>
    </source>
</evidence>
<evidence type="ECO:0000256" key="8">
    <source>
        <dbReference type="SAM" id="SignalP"/>
    </source>
</evidence>
<evidence type="ECO:0000256" key="4">
    <source>
        <dbReference type="ARBA" id="ARBA00022798"/>
    </source>
</evidence>
<dbReference type="EMBL" id="CP115965">
    <property type="protein sequence ID" value="WZW98414.1"/>
    <property type="molecule type" value="Genomic_DNA"/>
</dbReference>
<accession>A0ABZ3C889</accession>
<evidence type="ECO:0000259" key="9">
    <source>
        <dbReference type="PROSITE" id="PS51704"/>
    </source>
</evidence>
<proteinExistence type="inferred from homology"/>